<dbReference type="EMBL" id="BK009397">
    <property type="protein sequence ID" value="DAA64986.1"/>
    <property type="molecule type" value="Genomic_DNA"/>
</dbReference>
<dbReference type="Pfam" id="PF07127">
    <property type="entry name" value="Nodulin_late"/>
    <property type="match status" value="1"/>
</dbReference>
<organism evidence="3">
    <name type="scientific">Cicer arietinum</name>
    <name type="common">Chickpea</name>
    <name type="synonym">Garbanzo</name>
    <dbReference type="NCBI Taxonomy" id="3827"/>
    <lineage>
        <taxon>Eukaryota</taxon>
        <taxon>Viridiplantae</taxon>
        <taxon>Streptophyta</taxon>
        <taxon>Embryophyta</taxon>
        <taxon>Tracheophyta</taxon>
        <taxon>Spermatophyta</taxon>
        <taxon>Magnoliopsida</taxon>
        <taxon>eudicotyledons</taxon>
        <taxon>Gunneridae</taxon>
        <taxon>Pentapetalae</taxon>
        <taxon>rosids</taxon>
        <taxon>fabids</taxon>
        <taxon>Fabales</taxon>
        <taxon>Fabaceae</taxon>
        <taxon>Papilionoideae</taxon>
        <taxon>50 kb inversion clade</taxon>
        <taxon>NPAAA clade</taxon>
        <taxon>Hologalegina</taxon>
        <taxon>IRL clade</taxon>
        <taxon>Cicereae</taxon>
        <taxon>Cicer</taxon>
    </lineage>
</organism>
<feature type="domain" description="Late nodulin" evidence="2">
    <location>
        <begin position="1"/>
        <end position="51"/>
    </location>
</feature>
<sequence length="57" mass="6726">MAQIFVFVYALIIFLSLSLVVSMEKKAPCNSWRDCEEFDYYEVACIDGFCEYQYTCE</sequence>
<accession>A0A0U8TCS0</accession>
<evidence type="ECO:0000313" key="3">
    <source>
        <dbReference type="EMBL" id="DAA64986.1"/>
    </source>
</evidence>
<keyword evidence="1" id="KW-0732">Signal</keyword>
<gene>
    <name evidence="3" type="primary">NCR12</name>
</gene>
<evidence type="ECO:0000259" key="2">
    <source>
        <dbReference type="Pfam" id="PF07127"/>
    </source>
</evidence>
<dbReference type="InterPro" id="IPR009810">
    <property type="entry name" value="Nodulin_late_dom"/>
</dbReference>
<protein>
    <submittedName>
        <fullName evidence="3">Nodule cysteine-rich protein 12</fullName>
    </submittedName>
</protein>
<dbReference type="AlphaFoldDB" id="A0A0U8TCS0"/>
<reference evidence="3" key="1">
    <citation type="journal article" date="2015" name="Mol. Plant Microbe Interact.">
        <title>Terminal bacteroid differentiation is associated with variable morphological changes in legume species belonging to the inverted repeat-lacking clade.</title>
        <authorList>
            <person name="Montiel J."/>
            <person name="Szucs A."/>
            <person name="Boboescu I.Z."/>
            <person name="Gherman V.D."/>
            <person name="Kondorosi E."/>
            <person name="Kereszt A."/>
        </authorList>
    </citation>
    <scope>NUCLEOTIDE SEQUENCE</scope>
</reference>
<proteinExistence type="predicted"/>
<feature type="chain" id="PRO_5006864734" evidence="1">
    <location>
        <begin position="23"/>
        <end position="57"/>
    </location>
</feature>
<feature type="signal peptide" evidence="1">
    <location>
        <begin position="1"/>
        <end position="22"/>
    </location>
</feature>
<dbReference type="GO" id="GO:0046872">
    <property type="term" value="F:metal ion binding"/>
    <property type="evidence" value="ECO:0007669"/>
    <property type="project" value="InterPro"/>
</dbReference>
<name>A0A0U8TCS0_CICAR</name>
<dbReference type="SMR" id="A0A0U8TCS0"/>
<evidence type="ECO:0000256" key="1">
    <source>
        <dbReference type="SAM" id="SignalP"/>
    </source>
</evidence>